<evidence type="ECO:0000259" key="1">
    <source>
        <dbReference type="Pfam" id="PF01030"/>
    </source>
</evidence>
<comment type="caution">
    <text evidence="2">The sequence shown here is derived from an EMBL/GenBank/DDBJ whole genome shotgun (WGS) entry which is preliminary data.</text>
</comment>
<gene>
    <name evidence="2" type="ORF">GIL414_LOCUS88334</name>
</gene>
<dbReference type="SUPFAM" id="SSF52058">
    <property type="entry name" value="L domain-like"/>
    <property type="match status" value="1"/>
</dbReference>
<dbReference type="InterPro" id="IPR036941">
    <property type="entry name" value="Rcpt_L-dom_sf"/>
</dbReference>
<name>A0A8S3KD93_9BILA</name>
<reference evidence="2" key="1">
    <citation type="submission" date="2021-02" db="EMBL/GenBank/DDBJ databases">
        <authorList>
            <person name="Nowell W R."/>
        </authorList>
    </citation>
    <scope>NUCLEOTIDE SEQUENCE</scope>
</reference>
<dbReference type="Pfam" id="PF01030">
    <property type="entry name" value="Recep_L_domain"/>
    <property type="match status" value="1"/>
</dbReference>
<dbReference type="AlphaFoldDB" id="A0A8S3KD93"/>
<dbReference type="InterPro" id="IPR000494">
    <property type="entry name" value="Rcpt_L-dom"/>
</dbReference>
<evidence type="ECO:0000313" key="3">
    <source>
        <dbReference type="Proteomes" id="UP000681720"/>
    </source>
</evidence>
<dbReference type="EMBL" id="CAJOBJ010385139">
    <property type="protein sequence ID" value="CAF5228769.1"/>
    <property type="molecule type" value="Genomic_DNA"/>
</dbReference>
<feature type="domain" description="Receptor L-domain" evidence="1">
    <location>
        <begin position="17"/>
        <end position="107"/>
    </location>
</feature>
<protein>
    <recommendedName>
        <fullName evidence="1">Receptor L-domain domain-containing protein</fullName>
    </recommendedName>
</protein>
<feature type="non-terminal residue" evidence="2">
    <location>
        <position position="1"/>
    </location>
</feature>
<dbReference type="Proteomes" id="UP000681720">
    <property type="component" value="Unassembled WGS sequence"/>
</dbReference>
<dbReference type="Gene3D" id="3.80.20.20">
    <property type="entry name" value="Receptor L-domain"/>
    <property type="match status" value="1"/>
</dbReference>
<feature type="non-terminal residue" evidence="2">
    <location>
        <position position="137"/>
    </location>
</feature>
<evidence type="ECO:0000313" key="2">
    <source>
        <dbReference type="EMBL" id="CAF5228769.1"/>
    </source>
</evidence>
<proteinExistence type="predicted"/>
<sequence>LGSVTYAPMNSVKNASTTTSISFPYLREIYGYMLLGYSSLDSFSSMFPNLSVIHGRDLHQGYSLIITNNFLLHELGLKSLVSIRRGNVIIARNAQLCYGKSLRWNDLLETKQNHIILRQNRDNCAFCPTCPSACWSP</sequence>
<organism evidence="2 3">
    <name type="scientific">Rotaria magnacalcarata</name>
    <dbReference type="NCBI Taxonomy" id="392030"/>
    <lineage>
        <taxon>Eukaryota</taxon>
        <taxon>Metazoa</taxon>
        <taxon>Spiralia</taxon>
        <taxon>Gnathifera</taxon>
        <taxon>Rotifera</taxon>
        <taxon>Eurotatoria</taxon>
        <taxon>Bdelloidea</taxon>
        <taxon>Philodinida</taxon>
        <taxon>Philodinidae</taxon>
        <taxon>Rotaria</taxon>
    </lineage>
</organism>
<accession>A0A8S3KD93</accession>